<feature type="region of interest" description="Disordered" evidence="1">
    <location>
        <begin position="318"/>
        <end position="364"/>
    </location>
</feature>
<feature type="compositionally biased region" description="Polar residues" evidence="1">
    <location>
        <begin position="451"/>
        <end position="467"/>
    </location>
</feature>
<feature type="region of interest" description="Disordered" evidence="1">
    <location>
        <begin position="694"/>
        <end position="724"/>
    </location>
</feature>
<proteinExistence type="predicted"/>
<gene>
    <name evidence="2" type="ORF">HGRIS_010433</name>
</gene>
<evidence type="ECO:0000313" key="2">
    <source>
        <dbReference type="EMBL" id="KAL0948625.1"/>
    </source>
</evidence>
<feature type="compositionally biased region" description="Acidic residues" evidence="1">
    <location>
        <begin position="468"/>
        <end position="486"/>
    </location>
</feature>
<reference evidence="3" key="1">
    <citation type="submission" date="2024-06" db="EMBL/GenBank/DDBJ databases">
        <title>Multi-omics analyses provide insights into the biosynthesis of the anticancer antibiotic pleurotin in Hohenbuehelia grisea.</title>
        <authorList>
            <person name="Weaver J.A."/>
            <person name="Alberti F."/>
        </authorList>
    </citation>
    <scope>NUCLEOTIDE SEQUENCE [LARGE SCALE GENOMIC DNA]</scope>
    <source>
        <strain evidence="3">T-177</strain>
    </source>
</reference>
<evidence type="ECO:0000256" key="1">
    <source>
        <dbReference type="SAM" id="MobiDB-lite"/>
    </source>
</evidence>
<feature type="compositionally biased region" description="Polar residues" evidence="1">
    <location>
        <begin position="694"/>
        <end position="713"/>
    </location>
</feature>
<comment type="caution">
    <text evidence="2">The sequence shown here is derived from an EMBL/GenBank/DDBJ whole genome shotgun (WGS) entry which is preliminary data.</text>
</comment>
<feature type="region of interest" description="Disordered" evidence="1">
    <location>
        <begin position="173"/>
        <end position="280"/>
    </location>
</feature>
<dbReference type="EMBL" id="JASNQZ010000013">
    <property type="protein sequence ID" value="KAL0948625.1"/>
    <property type="molecule type" value="Genomic_DNA"/>
</dbReference>
<sequence>MPGANYMGGKRNAARARAKNVTLRTQKKIFGKQRLDNLAQSLSVAGKLTAPSKSAKLSISTLSTPDISVNANQLIVLPGRSSAVAGIELGHAKRKQEEAHLHEPASIVHYFMPTPQTTLSSEIPQLHSPDSPISRNKRIRSSKILSVLDESEPLFLRAVLDKIISMPDLAGLSTRKRKHTSTTPASFGTTSESDLPLAAKRQRILSSTGGCTRQTSRPGNRSTPYLEYGGEDEVDSIGTSSPDKEHHRDGFDVRDHDDSLRLDDYSEDTDEPSDSARTQDNSAHWLLSDSHEGAVDFDFTLHGHLLTSEASFDHASLPASSMPSYHSSDGSRRFSPHPHTSSPSSLGLRHTRSNDSGYGCRSRSVGPIADPGLASAQRVPFYSSPDGESVDIIHESDENAALDGLLDHDDPWGALDAILGFSQTTRPSPRHDQVERSQVFTDVDCGSAFTGTNYDNHSTQSIGSATSDDGDSFSEDEIDSDCENEDCSMSPKSVSPERSPPCGPPRSSYRLADSKQMSPHFDPLQLVGYSAVHPPVHPQSSSVGYDDDDDDDCAHDLPDNIFGPASRLCSPDPPVDTPTSCECTELAADDVFAGPTEMQAVARTEELALIDFVALENLFKMAAPARVSANPKTGLSPKSPEPGGTSLECDVYPAAFPRAEDSQETFAESLTVLNADPDPGDRIPRLVQESASSSATIRLSATTADVPSSSSENPVPIMPPINTEPLGSASYPLVLDDQQTVDGISDRVEQARSEDGLYLGPQLFLDSDYDVDD</sequence>
<organism evidence="2 3">
    <name type="scientific">Hohenbuehelia grisea</name>
    <dbReference type="NCBI Taxonomy" id="104357"/>
    <lineage>
        <taxon>Eukaryota</taxon>
        <taxon>Fungi</taxon>
        <taxon>Dikarya</taxon>
        <taxon>Basidiomycota</taxon>
        <taxon>Agaricomycotina</taxon>
        <taxon>Agaricomycetes</taxon>
        <taxon>Agaricomycetidae</taxon>
        <taxon>Agaricales</taxon>
        <taxon>Pleurotineae</taxon>
        <taxon>Pleurotaceae</taxon>
        <taxon>Hohenbuehelia</taxon>
    </lineage>
</organism>
<feature type="region of interest" description="Disordered" evidence="1">
    <location>
        <begin position="451"/>
        <end position="512"/>
    </location>
</feature>
<name>A0ABR3J0G2_9AGAR</name>
<accession>A0ABR3J0G2</accession>
<evidence type="ECO:0000313" key="3">
    <source>
        <dbReference type="Proteomes" id="UP001556367"/>
    </source>
</evidence>
<feature type="compositionally biased region" description="Polar residues" evidence="1">
    <location>
        <begin position="181"/>
        <end position="193"/>
    </location>
</feature>
<feature type="compositionally biased region" description="Basic and acidic residues" evidence="1">
    <location>
        <begin position="242"/>
        <end position="264"/>
    </location>
</feature>
<feature type="compositionally biased region" description="Polar residues" evidence="1">
    <location>
        <begin position="204"/>
        <end position="223"/>
    </location>
</feature>
<protein>
    <submittedName>
        <fullName evidence="2">Uncharacterized protein</fullName>
    </submittedName>
</protein>
<dbReference type="Proteomes" id="UP001556367">
    <property type="component" value="Unassembled WGS sequence"/>
</dbReference>
<feature type="compositionally biased region" description="Polar residues" evidence="1">
    <location>
        <begin position="318"/>
        <end position="328"/>
    </location>
</feature>
<keyword evidence="3" id="KW-1185">Reference proteome</keyword>